<keyword evidence="3" id="KW-1185">Reference proteome</keyword>
<dbReference type="STRING" id="43928.SAMN05443636_0874"/>
<gene>
    <name evidence="2" type="ORF">SAMN05443636_0874</name>
</gene>
<feature type="region of interest" description="Disordered" evidence="1">
    <location>
        <begin position="28"/>
        <end position="57"/>
    </location>
</feature>
<dbReference type="RefSeq" id="WP_073307626.1">
    <property type="nucleotide sequence ID" value="NZ_FQWV01000002.1"/>
</dbReference>
<dbReference type="Proteomes" id="UP000184357">
    <property type="component" value="Unassembled WGS sequence"/>
</dbReference>
<evidence type="ECO:0000313" key="2">
    <source>
        <dbReference type="EMBL" id="SHG71915.1"/>
    </source>
</evidence>
<evidence type="ECO:0000256" key="1">
    <source>
        <dbReference type="SAM" id="MobiDB-lite"/>
    </source>
</evidence>
<proteinExistence type="predicted"/>
<organism evidence="2 3">
    <name type="scientific">Halobaculum gomorrense</name>
    <dbReference type="NCBI Taxonomy" id="43928"/>
    <lineage>
        <taxon>Archaea</taxon>
        <taxon>Methanobacteriati</taxon>
        <taxon>Methanobacteriota</taxon>
        <taxon>Stenosarchaea group</taxon>
        <taxon>Halobacteria</taxon>
        <taxon>Halobacteriales</taxon>
        <taxon>Haloferacaceae</taxon>
        <taxon>Halobaculum</taxon>
    </lineage>
</organism>
<evidence type="ECO:0000313" key="3">
    <source>
        <dbReference type="Proteomes" id="UP000184357"/>
    </source>
</evidence>
<name>A0A1M5M3R9_9EURY</name>
<protein>
    <submittedName>
        <fullName evidence="2">Uncharacterized protein</fullName>
    </submittedName>
</protein>
<sequence length="93" mass="9192">MRPNTSAVRLLTALLVVAGLALAPAAAAAQPGGTDKQIDDCENAEAGPSGDAGPPGFVGGLLDSVVPDFVSDLIGSLPVPDFLKSLFGAQTCS</sequence>
<reference evidence="2 3" key="1">
    <citation type="submission" date="2016-11" db="EMBL/GenBank/DDBJ databases">
        <authorList>
            <person name="Jaros S."/>
            <person name="Januszkiewicz K."/>
            <person name="Wedrychowicz H."/>
        </authorList>
    </citation>
    <scope>NUCLEOTIDE SEQUENCE [LARGE SCALE GENOMIC DNA]</scope>
    <source>
        <strain evidence="2 3">DSM 9297</strain>
    </source>
</reference>
<dbReference type="EMBL" id="FQWV01000002">
    <property type="protein sequence ID" value="SHG71915.1"/>
    <property type="molecule type" value="Genomic_DNA"/>
</dbReference>
<accession>A0A1M5M3R9</accession>
<dbReference type="OrthoDB" id="313157at2157"/>
<dbReference type="AlphaFoldDB" id="A0A1M5M3R9"/>